<dbReference type="GeneID" id="34610703"/>
<dbReference type="Proteomes" id="UP000184188">
    <property type="component" value="Unassembled WGS sequence"/>
</dbReference>
<accession>A0A1L9S5Y4</accession>
<keyword evidence="2" id="KW-1185">Reference proteome</keyword>
<dbReference type="EMBL" id="KV878358">
    <property type="protein sequence ID" value="OJJ42567.1"/>
    <property type="molecule type" value="Genomic_DNA"/>
</dbReference>
<proteinExistence type="predicted"/>
<sequence>MPIDKNSIIYYPSQPDGGLPVENFRRSVEIPVIEDARRLQHRGVHEAHIRPPPGGWNDDRKLGDHVTVEYKGKASEHITTHHVYISKK</sequence>
<evidence type="ECO:0000313" key="2">
    <source>
        <dbReference type="Proteomes" id="UP000184188"/>
    </source>
</evidence>
<name>A0A1L9S5Y4_9EURO</name>
<dbReference type="RefSeq" id="XP_022577077.1">
    <property type="nucleotide sequence ID" value="XM_022724238.1"/>
</dbReference>
<evidence type="ECO:0000313" key="1">
    <source>
        <dbReference type="EMBL" id="OJJ42567.1"/>
    </source>
</evidence>
<protein>
    <submittedName>
        <fullName evidence="1">Uncharacterized protein</fullName>
    </submittedName>
</protein>
<dbReference type="VEuPathDB" id="FungiDB:ASPZODRAFT_137190"/>
<dbReference type="OrthoDB" id="5139846at2759"/>
<gene>
    <name evidence="1" type="ORF">ASPZODRAFT_137190</name>
</gene>
<reference evidence="2" key="1">
    <citation type="journal article" date="2017" name="Genome Biol.">
        <title>Comparative genomics reveals high biological diversity and specific adaptations in the industrially and medically important fungal genus Aspergillus.</title>
        <authorList>
            <person name="de Vries R.P."/>
            <person name="Riley R."/>
            <person name="Wiebenga A."/>
            <person name="Aguilar-Osorio G."/>
            <person name="Amillis S."/>
            <person name="Uchima C.A."/>
            <person name="Anderluh G."/>
            <person name="Asadollahi M."/>
            <person name="Askin M."/>
            <person name="Barry K."/>
            <person name="Battaglia E."/>
            <person name="Bayram O."/>
            <person name="Benocci T."/>
            <person name="Braus-Stromeyer S.A."/>
            <person name="Caldana C."/>
            <person name="Canovas D."/>
            <person name="Cerqueira G.C."/>
            <person name="Chen F."/>
            <person name="Chen W."/>
            <person name="Choi C."/>
            <person name="Clum A."/>
            <person name="Dos Santos R.A."/>
            <person name="Damasio A.R."/>
            <person name="Diallinas G."/>
            <person name="Emri T."/>
            <person name="Fekete E."/>
            <person name="Flipphi M."/>
            <person name="Freyberg S."/>
            <person name="Gallo A."/>
            <person name="Gournas C."/>
            <person name="Habgood R."/>
            <person name="Hainaut M."/>
            <person name="Harispe M.L."/>
            <person name="Henrissat B."/>
            <person name="Hilden K.S."/>
            <person name="Hope R."/>
            <person name="Hossain A."/>
            <person name="Karabika E."/>
            <person name="Karaffa L."/>
            <person name="Karanyi Z."/>
            <person name="Krasevec N."/>
            <person name="Kuo A."/>
            <person name="Kusch H."/>
            <person name="LaButti K."/>
            <person name="Lagendijk E.L."/>
            <person name="Lapidus A."/>
            <person name="Levasseur A."/>
            <person name="Lindquist E."/>
            <person name="Lipzen A."/>
            <person name="Logrieco A.F."/>
            <person name="MacCabe A."/>
            <person name="Maekelae M.R."/>
            <person name="Malavazi I."/>
            <person name="Melin P."/>
            <person name="Meyer V."/>
            <person name="Mielnichuk N."/>
            <person name="Miskei M."/>
            <person name="Molnar A.P."/>
            <person name="Mule G."/>
            <person name="Ngan C.Y."/>
            <person name="Orejas M."/>
            <person name="Orosz E."/>
            <person name="Ouedraogo J.P."/>
            <person name="Overkamp K.M."/>
            <person name="Park H.-S."/>
            <person name="Perrone G."/>
            <person name="Piumi F."/>
            <person name="Punt P.J."/>
            <person name="Ram A.F."/>
            <person name="Ramon A."/>
            <person name="Rauscher S."/>
            <person name="Record E."/>
            <person name="Riano-Pachon D.M."/>
            <person name="Robert V."/>
            <person name="Roehrig J."/>
            <person name="Ruller R."/>
            <person name="Salamov A."/>
            <person name="Salih N.S."/>
            <person name="Samson R.A."/>
            <person name="Sandor E."/>
            <person name="Sanguinetti M."/>
            <person name="Schuetze T."/>
            <person name="Sepcic K."/>
            <person name="Shelest E."/>
            <person name="Sherlock G."/>
            <person name="Sophianopoulou V."/>
            <person name="Squina F.M."/>
            <person name="Sun H."/>
            <person name="Susca A."/>
            <person name="Todd R.B."/>
            <person name="Tsang A."/>
            <person name="Unkles S.E."/>
            <person name="van de Wiele N."/>
            <person name="van Rossen-Uffink D."/>
            <person name="Oliveira J.V."/>
            <person name="Vesth T.C."/>
            <person name="Visser J."/>
            <person name="Yu J.-H."/>
            <person name="Zhou M."/>
            <person name="Andersen M.R."/>
            <person name="Archer D.B."/>
            <person name="Baker S.E."/>
            <person name="Benoit I."/>
            <person name="Brakhage A.A."/>
            <person name="Braus G.H."/>
            <person name="Fischer R."/>
            <person name="Frisvad J.C."/>
            <person name="Goldman G.H."/>
            <person name="Houbraken J."/>
            <person name="Oakley B."/>
            <person name="Pocsi I."/>
            <person name="Scazzocchio C."/>
            <person name="Seiboth B."/>
            <person name="vanKuyk P.A."/>
            <person name="Wortman J."/>
            <person name="Dyer P.S."/>
            <person name="Grigoriev I.V."/>
        </authorList>
    </citation>
    <scope>NUCLEOTIDE SEQUENCE [LARGE SCALE GENOMIC DNA]</scope>
    <source>
        <strain evidence="2">CBS 506.65</strain>
    </source>
</reference>
<dbReference type="AlphaFoldDB" id="A0A1L9S5Y4"/>
<organism evidence="1 2">
    <name type="scientific">Penicilliopsis zonata CBS 506.65</name>
    <dbReference type="NCBI Taxonomy" id="1073090"/>
    <lineage>
        <taxon>Eukaryota</taxon>
        <taxon>Fungi</taxon>
        <taxon>Dikarya</taxon>
        <taxon>Ascomycota</taxon>
        <taxon>Pezizomycotina</taxon>
        <taxon>Eurotiomycetes</taxon>
        <taxon>Eurotiomycetidae</taxon>
        <taxon>Eurotiales</taxon>
        <taxon>Aspergillaceae</taxon>
        <taxon>Penicilliopsis</taxon>
    </lineage>
</organism>